<dbReference type="Proteomes" id="UP001299596">
    <property type="component" value="Unassembled WGS sequence"/>
</dbReference>
<protein>
    <submittedName>
        <fullName evidence="1">Uncharacterized protein</fullName>
    </submittedName>
</protein>
<proteinExistence type="predicted"/>
<dbReference type="EMBL" id="JAYJJR010000016">
    <property type="protein sequence ID" value="MEB3023355.1"/>
    <property type="molecule type" value="Genomic_DNA"/>
</dbReference>
<comment type="caution">
    <text evidence="1">The sequence shown here is derived from an EMBL/GenBank/DDBJ whole genome shotgun (WGS) entry which is preliminary data.</text>
</comment>
<keyword evidence="2" id="KW-1185">Reference proteome</keyword>
<sequence>MSAPGEASALAPAAATATSQANTAGQPAAPLAPLRVVRDVAGFDAWWSSWEADLEMVQELMDMIDDACEAEAGVSAVLSEVFDDAGPVPAWLRVEGLRSDAVVAWLSLAVDAAYDNSGHRDGAQVTLWVQPELQSPPADHSTALAPGLTVTVYVDKPHRVFRPEDGLSLREAVGAVIDEALYLVNADLAERDKFNAMVRMPA</sequence>
<reference evidence="1 2" key="1">
    <citation type="submission" date="2023-12" db="EMBL/GenBank/DDBJ databases">
        <title>Description of new species of Mycobacterium terrae complex isolated from sewage at the Sao Paulo Zoological Park Foundation in Brazil.</title>
        <authorList>
            <person name="Romagnoli C.L."/>
            <person name="Conceicao E.C."/>
            <person name="Machado E."/>
            <person name="Barreto L.B.P.F."/>
            <person name="Sharma A."/>
            <person name="Silva N.M."/>
            <person name="Marques L.E."/>
            <person name="Juliana M.A."/>
            <person name="Lourenco M.C.S."/>
            <person name="Digiampietri L.A."/>
            <person name="Suffys P.N."/>
            <person name="Viana-Niero C."/>
        </authorList>
    </citation>
    <scope>NUCLEOTIDE SEQUENCE [LARGE SCALE GENOMIC DNA]</scope>
    <source>
        <strain evidence="1 2">MYC098</strain>
    </source>
</reference>
<organism evidence="1 2">
    <name type="scientific">[Mycobacterium] crassicus</name>
    <dbReference type="NCBI Taxonomy" id="2872309"/>
    <lineage>
        <taxon>Bacteria</taxon>
        <taxon>Bacillati</taxon>
        <taxon>Actinomycetota</taxon>
        <taxon>Actinomycetes</taxon>
        <taxon>Mycobacteriales</taxon>
        <taxon>Mycobacteriaceae</taxon>
        <taxon>Mycolicibacter</taxon>
    </lineage>
</organism>
<accession>A0ABU5XM59</accession>
<evidence type="ECO:0000313" key="2">
    <source>
        <dbReference type="Proteomes" id="UP001299596"/>
    </source>
</evidence>
<gene>
    <name evidence="1" type="ORF">K6T79_20125</name>
</gene>
<name>A0ABU5XM59_9MYCO</name>
<dbReference type="RefSeq" id="WP_329780355.1">
    <property type="nucleotide sequence ID" value="NZ_JAYJJR010000016.1"/>
</dbReference>
<evidence type="ECO:0000313" key="1">
    <source>
        <dbReference type="EMBL" id="MEB3023355.1"/>
    </source>
</evidence>